<evidence type="ECO:0000313" key="4">
    <source>
        <dbReference type="RefSeq" id="XP_035824167.1"/>
    </source>
</evidence>
<dbReference type="Proteomes" id="UP000694888">
    <property type="component" value="Unplaced"/>
</dbReference>
<evidence type="ECO:0000259" key="2">
    <source>
        <dbReference type="Pfam" id="PF16041"/>
    </source>
</evidence>
<keyword evidence="1" id="KW-0472">Membrane</keyword>
<evidence type="ECO:0000313" key="3">
    <source>
        <dbReference type="Proteomes" id="UP000694888"/>
    </source>
</evidence>
<feature type="transmembrane region" description="Helical" evidence="1">
    <location>
        <begin position="363"/>
        <end position="387"/>
    </location>
</feature>
<evidence type="ECO:0000256" key="1">
    <source>
        <dbReference type="SAM" id="Phobius"/>
    </source>
</evidence>
<accession>A0ABM1VP25</accession>
<keyword evidence="1" id="KW-1133">Transmembrane helix</keyword>
<dbReference type="RefSeq" id="XP_035824167.1">
    <property type="nucleotide sequence ID" value="XM_035968274.1"/>
</dbReference>
<protein>
    <submittedName>
        <fullName evidence="4">Uncharacterized protein LOC101861717</fullName>
    </submittedName>
</protein>
<organism evidence="3 4">
    <name type="scientific">Aplysia californica</name>
    <name type="common">California sea hare</name>
    <dbReference type="NCBI Taxonomy" id="6500"/>
    <lineage>
        <taxon>Eukaryota</taxon>
        <taxon>Metazoa</taxon>
        <taxon>Spiralia</taxon>
        <taxon>Lophotrochozoa</taxon>
        <taxon>Mollusca</taxon>
        <taxon>Gastropoda</taxon>
        <taxon>Heterobranchia</taxon>
        <taxon>Euthyneura</taxon>
        <taxon>Tectipleura</taxon>
        <taxon>Aplysiida</taxon>
        <taxon>Aplysioidea</taxon>
        <taxon>Aplysiidae</taxon>
        <taxon>Aplysia</taxon>
    </lineage>
</organism>
<dbReference type="PANTHER" id="PTHR39077">
    <property type="entry name" value="DUF4793 DOMAIN-CONTAINING PROTEIN"/>
    <property type="match status" value="1"/>
</dbReference>
<feature type="transmembrane region" description="Helical" evidence="1">
    <location>
        <begin position="25"/>
        <end position="47"/>
    </location>
</feature>
<proteinExistence type="predicted"/>
<keyword evidence="1" id="KW-0812">Transmembrane</keyword>
<dbReference type="InterPro" id="IPR032010">
    <property type="entry name" value="APD1-4_M"/>
</dbReference>
<dbReference type="PANTHER" id="PTHR39077:SF1">
    <property type="entry name" value="E3 UBIQUITIN-PROTEIN LIGASE APD1-4 MIDDLE DOMAIN-CONTAINING PROTEIN"/>
    <property type="match status" value="1"/>
</dbReference>
<name>A0ABM1VP25_APLCA</name>
<keyword evidence="3" id="KW-1185">Reference proteome</keyword>
<gene>
    <name evidence="4" type="primary">LOC101861717</name>
</gene>
<dbReference type="Pfam" id="PF16041">
    <property type="entry name" value="APD1-4_M"/>
    <property type="match status" value="1"/>
</dbReference>
<reference evidence="4" key="1">
    <citation type="submission" date="2025-08" db="UniProtKB">
        <authorList>
            <consortium name="RefSeq"/>
        </authorList>
    </citation>
    <scope>IDENTIFICATION</scope>
</reference>
<dbReference type="GeneID" id="101861717"/>
<feature type="domain" description="E3 ubiquitin-protein ligase APD1-4 middle" evidence="2">
    <location>
        <begin position="265"/>
        <end position="375"/>
    </location>
</feature>
<sequence>MPKGFRARLEPASHRVVALETRRPLFCLALSGTVTIILATVFAVSAWNLRQHKFNQNMLDFHNGDEVAASVVCNDFSSVFCDAFEISLWERASVYLLPDTAQVNTSDKVSLPFTMNQIPTRFENFRAFYLLEGSSIVLDACRQNGSRPVKADICVLKGRDGFRRYHDARDTHVCLVHQSVPVDARCEPGDDTGGPVHLQVNVSSSDTYFLVVKFGRQQPFALSSGRDGFRRYHDARDTHVCLVHQSVPVDARCEPGDDTGGPVHLQVNVSSSDTYFLVVKFGRMRFSRGRRPSELGVLINGTLTRTRYDISHAERMCDAREKKDCSFPLPWASHKDIVMQFGALRGDNVKTSFVSKCHLRLPFWIGLFGGVPLVVSAAASVFLGLLFCRKRRRNMASARRVARKKANKPGERSALVHNEVIAEDGGTMAIQDD</sequence>